<protein>
    <recommendedName>
        <fullName evidence="3">Queuosine precursor transporter</fullName>
    </recommendedName>
</protein>
<dbReference type="Pfam" id="PF02592">
    <property type="entry name" value="Vut_1"/>
    <property type="match status" value="1"/>
</dbReference>
<feature type="transmembrane region" description="Helical" evidence="1">
    <location>
        <begin position="67"/>
        <end position="88"/>
    </location>
</feature>
<name>X1HE03_9ZZZZ</name>
<dbReference type="NCBIfam" id="TIGR00697">
    <property type="entry name" value="queuosine precursor transporter"/>
    <property type="match status" value="1"/>
</dbReference>
<dbReference type="PANTHER" id="PTHR34300:SF2">
    <property type="entry name" value="QUEUOSINE PRECURSOR TRANSPORTER-RELATED"/>
    <property type="match status" value="1"/>
</dbReference>
<keyword evidence="1" id="KW-1133">Transmembrane helix</keyword>
<feature type="non-terminal residue" evidence="2">
    <location>
        <position position="222"/>
    </location>
</feature>
<dbReference type="InterPro" id="IPR003744">
    <property type="entry name" value="YhhQ"/>
</dbReference>
<proteinExistence type="inferred from homology"/>
<feature type="transmembrane region" description="Helical" evidence="1">
    <location>
        <begin position="108"/>
        <end position="129"/>
    </location>
</feature>
<keyword evidence="1" id="KW-0812">Transmembrane</keyword>
<evidence type="ECO:0000256" key="1">
    <source>
        <dbReference type="SAM" id="Phobius"/>
    </source>
</evidence>
<evidence type="ECO:0008006" key="3">
    <source>
        <dbReference type="Google" id="ProtNLM"/>
    </source>
</evidence>
<dbReference type="HAMAP" id="MF_02088">
    <property type="entry name" value="Q_prec_transport"/>
    <property type="match status" value="1"/>
</dbReference>
<organism evidence="2">
    <name type="scientific">marine sediment metagenome</name>
    <dbReference type="NCBI Taxonomy" id="412755"/>
    <lineage>
        <taxon>unclassified sequences</taxon>
        <taxon>metagenomes</taxon>
        <taxon>ecological metagenomes</taxon>
    </lineage>
</organism>
<gene>
    <name evidence="2" type="ORF">S03H2_50827</name>
</gene>
<keyword evidence="1" id="KW-0472">Membrane</keyword>
<accession>X1HE03</accession>
<sequence length="222" mass="25018">MVMNVSHRFVIIAAIFVTCLITANTVGVKMVSFGFVVLPAAVVLFPLSYIFGDILTEVYGYRWARRVIWLGFFCNLIFVIFAWVGQVLPPAPLWEGQEAYESILGYTPRLLAASFCGYLAGEFGNSFVLAKMKILTRGRWLWSRTIGSTIVGQGLDTVIFIPLAYFGAPFFVPMTILYHWLAKIVIEAIATPFTYAIVNFLKKKEAVDTYDYETNFNPFLIS</sequence>
<dbReference type="PANTHER" id="PTHR34300">
    <property type="entry name" value="QUEUOSINE PRECURSOR TRANSPORTER-RELATED"/>
    <property type="match status" value="1"/>
</dbReference>
<reference evidence="2" key="1">
    <citation type="journal article" date="2014" name="Front. Microbiol.">
        <title>High frequency of phylogenetically diverse reductive dehalogenase-homologous genes in deep subseafloor sedimentary metagenomes.</title>
        <authorList>
            <person name="Kawai M."/>
            <person name="Futagami T."/>
            <person name="Toyoda A."/>
            <person name="Takaki Y."/>
            <person name="Nishi S."/>
            <person name="Hori S."/>
            <person name="Arai W."/>
            <person name="Tsubouchi T."/>
            <person name="Morono Y."/>
            <person name="Uchiyama I."/>
            <person name="Ito T."/>
            <person name="Fujiyama A."/>
            <person name="Inagaki F."/>
            <person name="Takami H."/>
        </authorList>
    </citation>
    <scope>NUCLEOTIDE SEQUENCE</scope>
    <source>
        <strain evidence="2">Expedition CK06-06</strain>
    </source>
</reference>
<feature type="transmembrane region" description="Helical" evidence="1">
    <location>
        <begin position="35"/>
        <end position="55"/>
    </location>
</feature>
<comment type="caution">
    <text evidence="2">The sequence shown here is derived from an EMBL/GenBank/DDBJ whole genome shotgun (WGS) entry which is preliminary data.</text>
</comment>
<feature type="transmembrane region" description="Helical" evidence="1">
    <location>
        <begin position="150"/>
        <end position="171"/>
    </location>
</feature>
<dbReference type="EMBL" id="BARU01032207">
    <property type="protein sequence ID" value="GAH68436.1"/>
    <property type="molecule type" value="Genomic_DNA"/>
</dbReference>
<evidence type="ECO:0000313" key="2">
    <source>
        <dbReference type="EMBL" id="GAH68436.1"/>
    </source>
</evidence>
<feature type="transmembrane region" description="Helical" evidence="1">
    <location>
        <begin position="177"/>
        <end position="198"/>
    </location>
</feature>
<dbReference type="AlphaFoldDB" id="X1HE03"/>